<dbReference type="InterPro" id="IPR008321">
    <property type="entry name" value="UCP032146"/>
</dbReference>
<dbReference type="EMBL" id="JABEQK010000002">
    <property type="protein sequence ID" value="MBB2204209.1"/>
    <property type="molecule type" value="Genomic_DNA"/>
</dbReference>
<dbReference type="Proteomes" id="UP000540556">
    <property type="component" value="Unassembled WGS sequence"/>
</dbReference>
<accession>A0A7W4KC42</accession>
<comment type="caution">
    <text evidence="2">The sequence shown here is derived from an EMBL/GenBank/DDBJ whole genome shotgun (WGS) entry which is preliminary data.</text>
</comment>
<dbReference type="AlphaFoldDB" id="A0A7W4KC42"/>
<evidence type="ECO:0000313" key="2">
    <source>
        <dbReference type="EMBL" id="MBB2204209.1"/>
    </source>
</evidence>
<sequence>MAPEAGADRGSKGGSVHPLPDNPPHAGGPAGSTVLARVVLEDVENALTTSRARQNDVNQAIADLQQTARFLPEGLVGPFILHLSVQTNGLVFDVRDARDQPLRIYRISLTPFRRLIKDYVLLVDSFDEAVREGNTMRVRAIDMGRRGLHNDGAALMVERLRGKIDMDDETARRLFTLASILQQRR</sequence>
<name>A0A7W4KC42_9PROT</name>
<evidence type="ECO:0000313" key="3">
    <source>
        <dbReference type="Proteomes" id="UP000540556"/>
    </source>
</evidence>
<dbReference type="NCBIfam" id="NF002769">
    <property type="entry name" value="PRK02853.1"/>
    <property type="match status" value="1"/>
</dbReference>
<dbReference type="Pfam" id="PF06793">
    <property type="entry name" value="UPF0262"/>
    <property type="match status" value="1"/>
</dbReference>
<evidence type="ECO:0000256" key="1">
    <source>
        <dbReference type="SAM" id="MobiDB-lite"/>
    </source>
</evidence>
<keyword evidence="3" id="KW-1185">Reference proteome</keyword>
<organism evidence="2 3">
    <name type="scientific">Gluconacetobacter takamatsuzukensis</name>
    <dbReference type="NCBI Taxonomy" id="1286190"/>
    <lineage>
        <taxon>Bacteria</taxon>
        <taxon>Pseudomonadati</taxon>
        <taxon>Pseudomonadota</taxon>
        <taxon>Alphaproteobacteria</taxon>
        <taxon>Acetobacterales</taxon>
        <taxon>Acetobacteraceae</taxon>
        <taxon>Gluconacetobacter</taxon>
    </lineage>
</organism>
<reference evidence="2 3" key="1">
    <citation type="submission" date="2020-04" db="EMBL/GenBank/DDBJ databases">
        <title>Description of novel Gluconacetobacter.</title>
        <authorList>
            <person name="Sombolestani A."/>
        </authorList>
    </citation>
    <scope>NUCLEOTIDE SEQUENCE [LARGE SCALE GENOMIC DNA]</scope>
    <source>
        <strain evidence="2 3">LMG 27800</strain>
    </source>
</reference>
<feature type="compositionally biased region" description="Basic and acidic residues" evidence="1">
    <location>
        <begin position="1"/>
        <end position="11"/>
    </location>
</feature>
<feature type="region of interest" description="Disordered" evidence="1">
    <location>
        <begin position="1"/>
        <end position="31"/>
    </location>
</feature>
<gene>
    <name evidence="2" type="ORF">HLH27_04145</name>
</gene>
<protein>
    <submittedName>
        <fullName evidence="2">UPF0262 family protein</fullName>
    </submittedName>
</protein>
<proteinExistence type="predicted"/>